<evidence type="ECO:0000313" key="7">
    <source>
        <dbReference type="EMBL" id="AKN09607.1"/>
    </source>
</evidence>
<dbReference type="GO" id="GO:0010017">
    <property type="term" value="P:red or far-red light signaling pathway"/>
    <property type="evidence" value="ECO:0007669"/>
    <property type="project" value="UniProtKB-ARBA"/>
</dbReference>
<reference evidence="7" key="1">
    <citation type="submission" date="2014-12" db="EMBL/GenBank/DDBJ databases">
        <title>Genome-wide characterization and analysis of bHLH transcription factors related to tanshinones biosynthesis in Salvia miltiorrhiza.</title>
        <authorList>
            <person name="Zhang X."/>
            <person name="Song J."/>
        </authorList>
    </citation>
    <scope>NUCLEOTIDE SEQUENCE</scope>
</reference>
<name>A0A0H3YC53_SALMI</name>
<dbReference type="PANTHER" id="PTHR46807:SF1">
    <property type="entry name" value="TRANSCRIPTION FACTOR PIF3"/>
    <property type="match status" value="1"/>
</dbReference>
<feature type="compositionally biased region" description="Polar residues" evidence="5">
    <location>
        <begin position="645"/>
        <end position="654"/>
    </location>
</feature>
<evidence type="ECO:0000256" key="3">
    <source>
        <dbReference type="ARBA" id="ARBA00023163"/>
    </source>
</evidence>
<keyword evidence="4" id="KW-0539">Nucleus</keyword>
<evidence type="ECO:0000259" key="6">
    <source>
        <dbReference type="PROSITE" id="PS50888"/>
    </source>
</evidence>
<dbReference type="GO" id="GO:0046983">
    <property type="term" value="F:protein dimerization activity"/>
    <property type="evidence" value="ECO:0007669"/>
    <property type="project" value="InterPro"/>
</dbReference>
<dbReference type="AlphaFoldDB" id="A0A0H3YC53"/>
<proteinExistence type="evidence at transcript level"/>
<evidence type="ECO:0000256" key="4">
    <source>
        <dbReference type="ARBA" id="ARBA00023242"/>
    </source>
</evidence>
<keyword evidence="2" id="KW-0805">Transcription regulation</keyword>
<feature type="compositionally biased region" description="Polar residues" evidence="5">
    <location>
        <begin position="216"/>
        <end position="229"/>
    </location>
</feature>
<dbReference type="FunFam" id="4.10.280.10:FF:000004">
    <property type="entry name" value="Basic helix-loop-helix transcription factor"/>
    <property type="match status" value="1"/>
</dbReference>
<dbReference type="CDD" id="cd11445">
    <property type="entry name" value="bHLH_AtPIF_like"/>
    <property type="match status" value="1"/>
</dbReference>
<comment type="subcellular location">
    <subcellularLocation>
        <location evidence="1">Nucleus</location>
    </subcellularLocation>
</comment>
<dbReference type="SUPFAM" id="SSF47459">
    <property type="entry name" value="HLH, helix-loop-helix DNA-binding domain"/>
    <property type="match status" value="1"/>
</dbReference>
<dbReference type="InterPro" id="IPR036638">
    <property type="entry name" value="HLH_DNA-bd_sf"/>
</dbReference>
<organism evidence="7">
    <name type="scientific">Salvia miltiorrhiza</name>
    <name type="common">Chinese sage</name>
    <dbReference type="NCBI Taxonomy" id="226208"/>
    <lineage>
        <taxon>Eukaryota</taxon>
        <taxon>Viridiplantae</taxon>
        <taxon>Streptophyta</taxon>
        <taxon>Embryophyta</taxon>
        <taxon>Tracheophyta</taxon>
        <taxon>Spermatophyta</taxon>
        <taxon>Magnoliopsida</taxon>
        <taxon>eudicotyledons</taxon>
        <taxon>Gunneridae</taxon>
        <taxon>Pentapetalae</taxon>
        <taxon>asterids</taxon>
        <taxon>lamiids</taxon>
        <taxon>Lamiales</taxon>
        <taxon>Lamiaceae</taxon>
        <taxon>Nepetoideae</taxon>
        <taxon>Mentheae</taxon>
        <taxon>Salviinae</taxon>
        <taxon>Salvia</taxon>
        <taxon>Salvia incertae sedis</taxon>
    </lineage>
</organism>
<dbReference type="Gene3D" id="4.10.280.10">
    <property type="entry name" value="Helix-loop-helix DNA-binding domain"/>
    <property type="match status" value="1"/>
</dbReference>
<dbReference type="Pfam" id="PF00010">
    <property type="entry name" value="HLH"/>
    <property type="match status" value="1"/>
</dbReference>
<dbReference type="SMART" id="SM00353">
    <property type="entry name" value="HLH"/>
    <property type="match status" value="1"/>
</dbReference>
<accession>A0A0H3YC53</accession>
<feature type="compositionally biased region" description="Polar residues" evidence="5">
    <location>
        <begin position="626"/>
        <end position="638"/>
    </location>
</feature>
<dbReference type="InterPro" id="IPR044273">
    <property type="entry name" value="PIF3-like"/>
</dbReference>
<feature type="region of interest" description="Disordered" evidence="5">
    <location>
        <begin position="165"/>
        <end position="235"/>
    </location>
</feature>
<dbReference type="PROSITE" id="PS50888">
    <property type="entry name" value="BHLH"/>
    <property type="match status" value="1"/>
</dbReference>
<dbReference type="GO" id="GO:0003700">
    <property type="term" value="F:DNA-binding transcription factor activity"/>
    <property type="evidence" value="ECO:0007669"/>
    <property type="project" value="InterPro"/>
</dbReference>
<protein>
    <submittedName>
        <fullName evidence="7">Basic helix-loop-helix transcription factor</fullName>
    </submittedName>
</protein>
<feature type="region of interest" description="Disordered" evidence="5">
    <location>
        <begin position="626"/>
        <end position="688"/>
    </location>
</feature>
<dbReference type="EMBL" id="KP257505">
    <property type="protein sequence ID" value="AKN09607.1"/>
    <property type="molecule type" value="mRNA"/>
</dbReference>
<feature type="compositionally biased region" description="Polar residues" evidence="5">
    <location>
        <begin position="186"/>
        <end position="204"/>
    </location>
</feature>
<sequence length="715" mass="76725">MPLSEFLRMARGKLESGHQKPAPADISSRPGNELVELVWENGQVVMQGQSSRATRSPTLNNLLSNTSKARDAATTARYGKFGGVDSIMNDMVPVVPSGDIDLGQDDEIAPWLSYPIDDALGQDYASEILPHISSVTANGSPAQNSFVSADKRSSCEQAVNNLQTGASNVKVPSRSSSKDRLFGSWLPQQHRQTSDALGSGVTDNSSDHLDSVFGNPGQSRDTVNGSASTVMDRRSIPPPANCSNFLNFSHFSRPAALAKGSLSNSDGIPMSVSSVVERVETKDKANCSNPVKSIRIEQVKSMPKDNDSHGSCTLPVVGSREQVIKEPLERADNLFKETSIKNDKPLILSNNESSAKGAPDGERIVEPMVASSSVGSGNSADRVSCEQTQHSKRKFCDIEESECRSDDVETESVDAKKATCLRGSKRSRAAEVHNLSERRRRDRINEKMRALQELIPNCNKVDKASMLDEAIEYLKTLQLQVQIMSMSSGLCMPPPMMFPTGMQHMHPAHVPHFQPMGVGVGMGMAFGMGMPDMNGGSSGCPMYPVPPLQVPHFSSPMLGLANFQRMPGHNHPVFGHPGQAFPNPVTKPPFVPLAPRPPVTSAMGSGALRNGSNGEILSTSQIMKSGDPVTTTNSQSMCSAEARSSVHNKSNQPTKEVVDQCAAVQDNERATDAGSSAAHLSATTTDINKEPGGVEVLAEWHSPVDDVFLCSPGRT</sequence>
<evidence type="ECO:0000256" key="5">
    <source>
        <dbReference type="SAM" id="MobiDB-lite"/>
    </source>
</evidence>
<dbReference type="GO" id="GO:0005634">
    <property type="term" value="C:nucleus"/>
    <property type="evidence" value="ECO:0007669"/>
    <property type="project" value="UniProtKB-SubCell"/>
</dbReference>
<evidence type="ECO:0000256" key="1">
    <source>
        <dbReference type="ARBA" id="ARBA00004123"/>
    </source>
</evidence>
<dbReference type="InterPro" id="IPR011598">
    <property type="entry name" value="bHLH_dom"/>
</dbReference>
<dbReference type="PANTHER" id="PTHR46807">
    <property type="entry name" value="TRANSCRIPTION FACTOR PIF3"/>
    <property type="match status" value="1"/>
</dbReference>
<dbReference type="InterPro" id="IPR047265">
    <property type="entry name" value="PIF1-like_bHLH"/>
</dbReference>
<keyword evidence="3" id="KW-0804">Transcription</keyword>
<evidence type="ECO:0000256" key="2">
    <source>
        <dbReference type="ARBA" id="ARBA00023015"/>
    </source>
</evidence>
<feature type="domain" description="BHLH" evidence="6">
    <location>
        <begin position="428"/>
        <end position="477"/>
    </location>
</feature>